<dbReference type="Proteomes" id="UP000050761">
    <property type="component" value="Unassembled WGS sequence"/>
</dbReference>
<organism evidence="2 3">
    <name type="scientific">Heligmosomoides polygyrus</name>
    <name type="common">Parasitic roundworm</name>
    <dbReference type="NCBI Taxonomy" id="6339"/>
    <lineage>
        <taxon>Eukaryota</taxon>
        <taxon>Metazoa</taxon>
        <taxon>Ecdysozoa</taxon>
        <taxon>Nematoda</taxon>
        <taxon>Chromadorea</taxon>
        <taxon>Rhabditida</taxon>
        <taxon>Rhabditina</taxon>
        <taxon>Rhabditomorpha</taxon>
        <taxon>Strongyloidea</taxon>
        <taxon>Heligmosomidae</taxon>
        <taxon>Heligmosomoides</taxon>
    </lineage>
</organism>
<accession>A0A183FRQ1</accession>
<dbReference type="WBParaSite" id="HPBE_0001052901-mRNA-1">
    <property type="protein sequence ID" value="HPBE_0001052901-mRNA-1"/>
    <property type="gene ID" value="HPBE_0001052901"/>
</dbReference>
<accession>A0A3P7Z5I8</accession>
<gene>
    <name evidence="1" type="ORF">HPBE_LOCUS10530</name>
</gene>
<evidence type="ECO:0000313" key="1">
    <source>
        <dbReference type="EMBL" id="VDO85389.1"/>
    </source>
</evidence>
<reference evidence="3" key="2">
    <citation type="submission" date="2019-09" db="UniProtKB">
        <authorList>
            <consortium name="WormBaseParasite"/>
        </authorList>
    </citation>
    <scope>IDENTIFICATION</scope>
</reference>
<dbReference type="EMBL" id="UZAH01026792">
    <property type="protein sequence ID" value="VDO85389.1"/>
    <property type="molecule type" value="Genomic_DNA"/>
</dbReference>
<dbReference type="AlphaFoldDB" id="A0A183FRQ1"/>
<evidence type="ECO:0000313" key="3">
    <source>
        <dbReference type="WBParaSite" id="HPBE_0001052901-mRNA-1"/>
    </source>
</evidence>
<protein>
    <submittedName>
        <fullName evidence="1 3">Uncharacterized protein</fullName>
    </submittedName>
</protein>
<sequence>MSKLAIPLLESITLEPVCGRFGHMKCCAVLLQNMCLPFSPRWEGQQAGLHFHLLQKPAHVIRDPPPKFRREKMCSFGRIQRHIVVLDPDRPVSVRTWLTLHVEFDTMRLIRRRFWLEITRGRPGTAADR</sequence>
<name>A0A183FRQ1_HELPZ</name>
<reference evidence="1 2" key="1">
    <citation type="submission" date="2018-11" db="EMBL/GenBank/DDBJ databases">
        <authorList>
            <consortium name="Pathogen Informatics"/>
        </authorList>
    </citation>
    <scope>NUCLEOTIDE SEQUENCE [LARGE SCALE GENOMIC DNA]</scope>
</reference>
<proteinExistence type="predicted"/>
<evidence type="ECO:0000313" key="2">
    <source>
        <dbReference type="Proteomes" id="UP000050761"/>
    </source>
</evidence>
<keyword evidence="2" id="KW-1185">Reference proteome</keyword>